<keyword evidence="3" id="KW-1185">Reference proteome</keyword>
<proteinExistence type="predicted"/>
<keyword evidence="1" id="KW-1133">Transmembrane helix</keyword>
<gene>
    <name evidence="2" type="primary">yiaW</name>
    <name evidence="2" type="ORF">PEV8663_03460</name>
</gene>
<feature type="transmembrane region" description="Helical" evidence="1">
    <location>
        <begin position="6"/>
        <end position="29"/>
    </location>
</feature>
<name>A0A238KWV6_9RHOB</name>
<dbReference type="OrthoDB" id="5737744at2"/>
<evidence type="ECO:0000256" key="1">
    <source>
        <dbReference type="SAM" id="Phobius"/>
    </source>
</evidence>
<keyword evidence="1" id="KW-0472">Membrane</keyword>
<dbReference type="Proteomes" id="UP000220836">
    <property type="component" value="Unassembled WGS sequence"/>
</dbReference>
<dbReference type="Pfam" id="PF11742">
    <property type="entry name" value="DUF3302"/>
    <property type="match status" value="1"/>
</dbReference>
<dbReference type="EMBL" id="FXYH01000014">
    <property type="protein sequence ID" value="SMX47061.1"/>
    <property type="molecule type" value="Genomic_DNA"/>
</dbReference>
<sequence length="92" mass="9782">MSGLDIFAWIVLVVLIITVIAGFLVLAILPGKIANQRGHPQHEAINVAGWLGAILGGVFWPFALIWAFTKSPFLNSVQPEAQSADSKAKTGA</sequence>
<feature type="transmembrane region" description="Helical" evidence="1">
    <location>
        <begin position="50"/>
        <end position="69"/>
    </location>
</feature>
<protein>
    <submittedName>
        <fullName evidence="2">Inner membrane protein YiaW</fullName>
    </submittedName>
</protein>
<dbReference type="AlphaFoldDB" id="A0A238KWV6"/>
<dbReference type="InterPro" id="IPR011223">
    <property type="entry name" value="UCP028770"/>
</dbReference>
<keyword evidence="1" id="KW-0812">Transmembrane</keyword>
<evidence type="ECO:0000313" key="2">
    <source>
        <dbReference type="EMBL" id="SMX47061.1"/>
    </source>
</evidence>
<organism evidence="2 3">
    <name type="scientific">Pelagimonas varians</name>
    <dbReference type="NCBI Taxonomy" id="696760"/>
    <lineage>
        <taxon>Bacteria</taxon>
        <taxon>Pseudomonadati</taxon>
        <taxon>Pseudomonadota</taxon>
        <taxon>Alphaproteobacteria</taxon>
        <taxon>Rhodobacterales</taxon>
        <taxon>Roseobacteraceae</taxon>
        <taxon>Pelagimonas</taxon>
    </lineage>
</organism>
<accession>A0A238KWV6</accession>
<reference evidence="2 3" key="1">
    <citation type="submission" date="2017-05" db="EMBL/GenBank/DDBJ databases">
        <authorList>
            <person name="Song R."/>
            <person name="Chenine A.L."/>
            <person name="Ruprecht R.M."/>
        </authorList>
    </citation>
    <scope>NUCLEOTIDE SEQUENCE [LARGE SCALE GENOMIC DNA]</scope>
    <source>
        <strain evidence="2 3">CECT 8663</strain>
    </source>
</reference>
<dbReference type="RefSeq" id="WP_097805925.1">
    <property type="nucleotide sequence ID" value="NZ_FXYH01000014.1"/>
</dbReference>
<evidence type="ECO:0000313" key="3">
    <source>
        <dbReference type="Proteomes" id="UP000220836"/>
    </source>
</evidence>